<evidence type="ECO:0000256" key="4">
    <source>
        <dbReference type="ARBA" id="ARBA00022723"/>
    </source>
</evidence>
<dbReference type="PROSITE" id="PS51379">
    <property type="entry name" value="4FE4S_FER_2"/>
    <property type="match status" value="2"/>
</dbReference>
<dbReference type="PROSITE" id="PS00198">
    <property type="entry name" value="4FE4S_FER_1"/>
    <property type="match status" value="2"/>
</dbReference>
<dbReference type="InterPro" id="IPR017896">
    <property type="entry name" value="4Fe4S_Fe-S-bd"/>
</dbReference>
<dbReference type="Proteomes" id="UP000316238">
    <property type="component" value="Unassembled WGS sequence"/>
</dbReference>
<dbReference type="PANTHER" id="PTHR42917:SF2">
    <property type="entry name" value="2,4-DIENOYL-COA REDUCTASE [(2E)-ENOYL-COA-PRODUCING]"/>
    <property type="match status" value="1"/>
</dbReference>
<keyword evidence="10" id="KW-1185">Reference proteome</keyword>
<dbReference type="GO" id="GO:0051536">
    <property type="term" value="F:iron-sulfur cluster binding"/>
    <property type="evidence" value="ECO:0007669"/>
    <property type="project" value="UniProtKB-KW"/>
</dbReference>
<dbReference type="SUPFAM" id="SSF69336">
    <property type="entry name" value="Alpha subunit of glutamate synthase, C-terminal domain"/>
    <property type="match status" value="1"/>
</dbReference>
<keyword evidence="6" id="KW-0408">Iron</keyword>
<dbReference type="InterPro" id="IPR002489">
    <property type="entry name" value="Glu_synth_asu_C"/>
</dbReference>
<evidence type="ECO:0000256" key="7">
    <source>
        <dbReference type="ARBA" id="ARBA00023014"/>
    </source>
</evidence>
<dbReference type="Pfam" id="PF12838">
    <property type="entry name" value="Fer4_7"/>
    <property type="match status" value="1"/>
</dbReference>
<dbReference type="Gene3D" id="2.160.20.60">
    <property type="entry name" value="Glutamate synthase, alpha subunit, C-terminal domain"/>
    <property type="match status" value="1"/>
</dbReference>
<dbReference type="Pfam" id="PF14691">
    <property type="entry name" value="Fer4_20"/>
    <property type="match status" value="1"/>
</dbReference>
<protein>
    <submittedName>
        <fullName evidence="9">NADPH-dependent glutamate synthase beta chain</fullName>
    </submittedName>
</protein>
<name>A0A521G2E4_9BACT</name>
<dbReference type="PRINTS" id="PR00469">
    <property type="entry name" value="PNDRDTASEII"/>
</dbReference>
<comment type="caution">
    <text evidence="9">The sequence shown here is derived from an EMBL/GenBank/DDBJ whole genome shotgun (WGS) entry which is preliminary data.</text>
</comment>
<evidence type="ECO:0000256" key="5">
    <source>
        <dbReference type="ARBA" id="ARBA00023002"/>
    </source>
</evidence>
<evidence type="ECO:0000313" key="10">
    <source>
        <dbReference type="Proteomes" id="UP000316238"/>
    </source>
</evidence>
<dbReference type="Pfam" id="PF07992">
    <property type="entry name" value="Pyr_redox_2"/>
    <property type="match status" value="1"/>
</dbReference>
<comment type="cofactor">
    <cofactor evidence="1">
        <name>FMN</name>
        <dbReference type="ChEBI" id="CHEBI:58210"/>
    </cofactor>
</comment>
<dbReference type="Pfam" id="PF01493">
    <property type="entry name" value="GXGXG"/>
    <property type="match status" value="1"/>
</dbReference>
<evidence type="ECO:0000256" key="1">
    <source>
        <dbReference type="ARBA" id="ARBA00001917"/>
    </source>
</evidence>
<dbReference type="SUPFAM" id="SSF54862">
    <property type="entry name" value="4Fe-4S ferredoxins"/>
    <property type="match status" value="1"/>
</dbReference>
<dbReference type="SUPFAM" id="SSF51905">
    <property type="entry name" value="FAD/NAD(P)-binding domain"/>
    <property type="match status" value="1"/>
</dbReference>
<dbReference type="GO" id="GO:0016491">
    <property type="term" value="F:oxidoreductase activity"/>
    <property type="evidence" value="ECO:0007669"/>
    <property type="project" value="UniProtKB-KW"/>
</dbReference>
<feature type="domain" description="4Fe-4S ferredoxin-type" evidence="8">
    <location>
        <begin position="719"/>
        <end position="749"/>
    </location>
</feature>
<proteinExistence type="predicted"/>
<dbReference type="Gene3D" id="1.10.1060.10">
    <property type="entry name" value="Alpha-helical ferredoxin"/>
    <property type="match status" value="1"/>
</dbReference>
<feature type="domain" description="4Fe-4S ferredoxin-type" evidence="8">
    <location>
        <begin position="760"/>
        <end position="789"/>
    </location>
</feature>
<dbReference type="PRINTS" id="PR00368">
    <property type="entry name" value="FADPNR"/>
</dbReference>
<dbReference type="Gene3D" id="3.50.50.60">
    <property type="entry name" value="FAD/NAD(P)-binding domain"/>
    <property type="match status" value="2"/>
</dbReference>
<keyword evidence="5" id="KW-0560">Oxidoreductase</keyword>
<keyword evidence="7" id="KW-0411">Iron-sulfur</keyword>
<dbReference type="InterPro" id="IPR036485">
    <property type="entry name" value="Glu_synth_asu_C_sf"/>
</dbReference>
<evidence type="ECO:0000313" key="9">
    <source>
        <dbReference type="EMBL" id="TAA75194.1"/>
    </source>
</evidence>
<dbReference type="InterPro" id="IPR028261">
    <property type="entry name" value="DPD_II"/>
</dbReference>
<evidence type="ECO:0000259" key="8">
    <source>
        <dbReference type="PROSITE" id="PS51379"/>
    </source>
</evidence>
<evidence type="ECO:0000256" key="2">
    <source>
        <dbReference type="ARBA" id="ARBA00022630"/>
    </source>
</evidence>
<sequence>MTEQAKKTAIIRGKDANGLRLTSKIFEEEVRGAAAEADELTLESFGQHNIGLRLGGRKDRPLTIRVKGPVGQRVGCMGLPGTTVICEGSASDDVGYLNIGADVIVKGDATNGACSAMAGGRVMIGGSIGARGLTMTKWNPDYERPQMWVLGSAGDTFAEFNCGGIAVVCGHNPKNPDNVLGYRPCVGMVGGKVYFRGTIDGSYARSNAKLVQPSDEEWQWLLERLPEYLNAIGRPELLDTLSQREEWNLLAAVPPQERALLSSGPMPMSEFAKRVWSAGFGGGDPLRDLAPMLDRSVVGVIETGELRRRKPWWVNRDSAAPCTYYCPMHIPTIDRLRLIREGRNEEAYEMLLRYTPFPASVCGTICPNLCIQNCARKKLDFSIDVSVLGQAVHNVDPPKGKPATGHKVAVIGGGPAGMGVAWHLALAGIEAHIFEKGDLLGGKLAQTIPWERLSKAVWEMEVQRFLKQELIKVNLGVSMTQEKIEQLKAEYDYVIVAVGTHQPKIIPFTGHERVIPALDYLKAAKSEHPMATGKQVVIIGAGNVGCDVAAECYRLGASQVTLVDIQKPLAFGKEREAAEALGAVFKWPVMTKEVTEQGLVTDKGELIPAQTVIISIGDVPSLPFLPESVSVMKIAGGSWIKTDEAGRTSDAKILAVGDVERPGLATNALGAAKRTAEYLIAQMEGKAWKPFAKKLIQYEALTIAHYDPVEDKGKTEEQQAARCLSCGSCRDCHLCETMCPTHAITREELPAEEAADGVAYRYVSDDSKCVACGFCADTCPCGIWTMRPF</sequence>
<dbReference type="Gene3D" id="3.30.70.3270">
    <property type="match status" value="1"/>
</dbReference>
<dbReference type="GO" id="GO:0046872">
    <property type="term" value="F:metal ion binding"/>
    <property type="evidence" value="ECO:0007669"/>
    <property type="project" value="UniProtKB-KW"/>
</dbReference>
<keyword evidence="3" id="KW-0288">FMN</keyword>
<reference evidence="9" key="1">
    <citation type="submission" date="2017-07" db="EMBL/GenBank/DDBJ databases">
        <title>The cable genome - Insights into the physiology and evolution of filamentous bacteria capable of sulfide oxidation via long distance electron transfer.</title>
        <authorList>
            <person name="Thorup C."/>
            <person name="Bjerg J.T."/>
            <person name="Schreiber L."/>
            <person name="Nielsen L.P."/>
            <person name="Kjeldsen K.U."/>
            <person name="Boesen T."/>
            <person name="Boggild A."/>
            <person name="Meysman F."/>
            <person name="Geelhoed J."/>
            <person name="Schramm A."/>
        </authorList>
    </citation>
    <scope>NUCLEOTIDE SEQUENCE [LARGE SCALE GENOMIC DNA]</scope>
    <source>
        <strain evidence="9">GS</strain>
    </source>
</reference>
<keyword evidence="4" id="KW-0479">Metal-binding</keyword>
<evidence type="ECO:0000256" key="3">
    <source>
        <dbReference type="ARBA" id="ARBA00022643"/>
    </source>
</evidence>
<dbReference type="InterPro" id="IPR051793">
    <property type="entry name" value="NADH:flavin_oxidoreductase"/>
</dbReference>
<dbReference type="InterPro" id="IPR009051">
    <property type="entry name" value="Helical_ferredxn"/>
</dbReference>
<gene>
    <name evidence="9" type="ORF">CDV28_1097</name>
</gene>
<organism evidence="9 10">
    <name type="scientific">Candidatus Electronema aureum</name>
    <dbReference type="NCBI Taxonomy" id="2005002"/>
    <lineage>
        <taxon>Bacteria</taxon>
        <taxon>Pseudomonadati</taxon>
        <taxon>Thermodesulfobacteriota</taxon>
        <taxon>Desulfobulbia</taxon>
        <taxon>Desulfobulbales</taxon>
        <taxon>Desulfobulbaceae</taxon>
        <taxon>Candidatus Electronema</taxon>
    </lineage>
</organism>
<dbReference type="PANTHER" id="PTHR42917">
    <property type="entry name" value="2,4-DIENOYL-COA REDUCTASE"/>
    <property type="match status" value="1"/>
</dbReference>
<dbReference type="EMBL" id="NQJD01000009">
    <property type="protein sequence ID" value="TAA75194.1"/>
    <property type="molecule type" value="Genomic_DNA"/>
</dbReference>
<dbReference type="AlphaFoldDB" id="A0A521G2E4"/>
<dbReference type="InterPro" id="IPR017900">
    <property type="entry name" value="4Fe4S_Fe_S_CS"/>
</dbReference>
<accession>A0A521G2E4</accession>
<dbReference type="InterPro" id="IPR023753">
    <property type="entry name" value="FAD/NAD-binding_dom"/>
</dbReference>
<dbReference type="InterPro" id="IPR036188">
    <property type="entry name" value="FAD/NAD-bd_sf"/>
</dbReference>
<evidence type="ECO:0000256" key="6">
    <source>
        <dbReference type="ARBA" id="ARBA00023004"/>
    </source>
</evidence>
<keyword evidence="2" id="KW-0285">Flavoprotein</keyword>